<keyword evidence="6" id="KW-0812">Transmembrane</keyword>
<dbReference type="PROSITE" id="PS50111">
    <property type="entry name" value="CHEMOTAXIS_TRANSDUC_2"/>
    <property type="match status" value="1"/>
</dbReference>
<accession>V4I278</accession>
<evidence type="ECO:0000256" key="6">
    <source>
        <dbReference type="SAM" id="Phobius"/>
    </source>
</evidence>
<dbReference type="Proteomes" id="UP000017820">
    <property type="component" value="Unassembled WGS sequence"/>
</dbReference>
<dbReference type="GO" id="GO:0006935">
    <property type="term" value="P:chemotaxis"/>
    <property type="evidence" value="ECO:0007669"/>
    <property type="project" value="InterPro"/>
</dbReference>
<evidence type="ECO:0000259" key="8">
    <source>
        <dbReference type="PROSITE" id="PS50885"/>
    </source>
</evidence>
<comment type="subcellular location">
    <subcellularLocation>
        <location evidence="1">Membrane</location>
    </subcellularLocation>
</comment>
<dbReference type="PRINTS" id="PR00260">
    <property type="entry name" value="CHEMTRNSDUCR"/>
</dbReference>
<evidence type="ECO:0000259" key="7">
    <source>
        <dbReference type="PROSITE" id="PS50111"/>
    </source>
</evidence>
<dbReference type="EMBL" id="AUSV01000015">
    <property type="protein sequence ID" value="ESP94299.1"/>
    <property type="molecule type" value="Genomic_DNA"/>
</dbReference>
<keyword evidence="6" id="KW-1133">Transmembrane helix</keyword>
<evidence type="ECO:0000256" key="4">
    <source>
        <dbReference type="PROSITE-ProRule" id="PRU00284"/>
    </source>
</evidence>
<evidence type="ECO:0000256" key="1">
    <source>
        <dbReference type="ARBA" id="ARBA00004370"/>
    </source>
</evidence>
<dbReference type="GO" id="GO:0007165">
    <property type="term" value="P:signal transduction"/>
    <property type="evidence" value="ECO:0007669"/>
    <property type="project" value="UniProtKB-KW"/>
</dbReference>
<dbReference type="Pfam" id="PF12729">
    <property type="entry name" value="4HB_MCP_1"/>
    <property type="match status" value="1"/>
</dbReference>
<dbReference type="Pfam" id="PF00015">
    <property type="entry name" value="MCPsignal"/>
    <property type="match status" value="1"/>
</dbReference>
<dbReference type="CDD" id="cd06225">
    <property type="entry name" value="HAMP"/>
    <property type="match status" value="1"/>
</dbReference>
<reference evidence="10" key="1">
    <citation type="journal article" date="2014" name="Nat. Chem. Biol.">
        <title>Biosynthesis of polybrominated aromatic organic compounds by marine bacteria.</title>
        <authorList>
            <person name="Agarwal V."/>
            <person name="El Gamal A.A."/>
            <person name="Yamanaka K."/>
            <person name="Poth D."/>
            <person name="Kersten R.D."/>
            <person name="Schorn M."/>
            <person name="Allen E.E."/>
            <person name="Moore B.S."/>
        </authorList>
    </citation>
    <scope>NUCLEOTIDE SEQUENCE [LARGE SCALE GENOMIC DNA]</scope>
    <source>
        <strain evidence="10">2ta16</strain>
    </source>
</reference>
<evidence type="ECO:0000256" key="2">
    <source>
        <dbReference type="ARBA" id="ARBA00023224"/>
    </source>
</evidence>
<dbReference type="GO" id="GO:0004888">
    <property type="term" value="F:transmembrane signaling receptor activity"/>
    <property type="evidence" value="ECO:0007669"/>
    <property type="project" value="InterPro"/>
</dbReference>
<dbReference type="GO" id="GO:0016020">
    <property type="term" value="C:membrane"/>
    <property type="evidence" value="ECO:0007669"/>
    <property type="project" value="UniProtKB-SubCell"/>
</dbReference>
<dbReference type="InterPro" id="IPR004090">
    <property type="entry name" value="Chemotax_Me-accpt_rcpt"/>
</dbReference>
<dbReference type="SMART" id="SM00304">
    <property type="entry name" value="HAMP"/>
    <property type="match status" value="1"/>
</dbReference>
<evidence type="ECO:0000313" key="9">
    <source>
        <dbReference type="EMBL" id="ESP94299.1"/>
    </source>
</evidence>
<dbReference type="FunFam" id="1.10.287.950:FF:000001">
    <property type="entry name" value="Methyl-accepting chemotaxis sensory transducer"/>
    <property type="match status" value="1"/>
</dbReference>
<dbReference type="PANTHER" id="PTHR32089">
    <property type="entry name" value="METHYL-ACCEPTING CHEMOTAXIS PROTEIN MCPB"/>
    <property type="match status" value="1"/>
</dbReference>
<dbReference type="InterPro" id="IPR024478">
    <property type="entry name" value="HlyB_4HB_MCP"/>
</dbReference>
<dbReference type="PROSITE" id="PS50885">
    <property type="entry name" value="HAMP"/>
    <property type="match status" value="1"/>
</dbReference>
<dbReference type="AlphaFoldDB" id="V4I278"/>
<gene>
    <name evidence="9" type="ORF">PL2TA16_00999</name>
</gene>
<dbReference type="RefSeq" id="WP_023398220.1">
    <property type="nucleotide sequence ID" value="NZ_AUSV01000015.1"/>
</dbReference>
<dbReference type="Gene3D" id="1.10.287.950">
    <property type="entry name" value="Methyl-accepting chemotaxis protein"/>
    <property type="match status" value="1"/>
</dbReference>
<evidence type="ECO:0000256" key="3">
    <source>
        <dbReference type="ARBA" id="ARBA00029447"/>
    </source>
</evidence>
<feature type="domain" description="Methyl-accepting transducer" evidence="7">
    <location>
        <begin position="397"/>
        <end position="633"/>
    </location>
</feature>
<evidence type="ECO:0000256" key="5">
    <source>
        <dbReference type="SAM" id="Coils"/>
    </source>
</evidence>
<comment type="similarity">
    <text evidence="3">Belongs to the methyl-accepting chemotaxis (MCP) protein family.</text>
</comment>
<dbReference type="Pfam" id="PF00672">
    <property type="entry name" value="HAMP"/>
    <property type="match status" value="1"/>
</dbReference>
<comment type="caution">
    <text evidence="9">The sequence shown here is derived from an EMBL/GenBank/DDBJ whole genome shotgun (WGS) entry which is preliminary data.</text>
</comment>
<dbReference type="SUPFAM" id="SSF58104">
    <property type="entry name" value="Methyl-accepting chemotaxis protein (MCP) signaling domain"/>
    <property type="match status" value="1"/>
</dbReference>
<organism evidence="9 10">
    <name type="scientific">Pseudoalteromonas luteoviolacea (strain 2ta16)</name>
    <dbReference type="NCBI Taxonomy" id="1353533"/>
    <lineage>
        <taxon>Bacteria</taxon>
        <taxon>Pseudomonadati</taxon>
        <taxon>Pseudomonadota</taxon>
        <taxon>Gammaproteobacteria</taxon>
        <taxon>Alteromonadales</taxon>
        <taxon>Pseudoalteromonadaceae</taxon>
        <taxon>Pseudoalteromonas</taxon>
    </lineage>
</organism>
<dbReference type="PANTHER" id="PTHR32089:SF112">
    <property type="entry name" value="LYSOZYME-LIKE PROTEIN-RELATED"/>
    <property type="match status" value="1"/>
</dbReference>
<feature type="transmembrane region" description="Helical" evidence="6">
    <location>
        <begin position="317"/>
        <end position="338"/>
    </location>
</feature>
<protein>
    <submittedName>
        <fullName evidence="9">Methyl-accepting chemotaxis protein</fullName>
    </submittedName>
</protein>
<keyword evidence="6" id="KW-0472">Membrane</keyword>
<name>V4I278_PSEL2</name>
<dbReference type="SMART" id="SM00283">
    <property type="entry name" value="MA"/>
    <property type="match status" value="1"/>
</dbReference>
<feature type="transmembrane region" description="Helical" evidence="6">
    <location>
        <begin position="12"/>
        <end position="30"/>
    </location>
</feature>
<dbReference type="PATRIC" id="fig|1353533.3.peg.1277"/>
<evidence type="ECO:0000313" key="10">
    <source>
        <dbReference type="Proteomes" id="UP000017820"/>
    </source>
</evidence>
<proteinExistence type="inferred from homology"/>
<dbReference type="InterPro" id="IPR003660">
    <property type="entry name" value="HAMP_dom"/>
</dbReference>
<sequence length="672" mass="74056">MFKASVISRISVGYTVVLLAMVAISVFSLFRMSEINSNLKKVTQVAQPIDIKVNSVESKLDQLNLSVYQHYHADTISEQLKLEGSINAYQKKIQQQLDEMARLFADLPNNDEKLHVVEQFEASKAQVFNAQKKSMNVASAALKNKATLEQYQSQVRQLDEQLGNITERYKRYRQNQLITASLSQLRYGISIAKQYLLINNLQELQALSKEYKLWLDDYVKSGYQLQTLSSNTTLQRNILTPMGTVATELAWIIGKQDGIKSLQSSYLSSKNVLIDNLSQVEAGLLQLKSDMAHISQLSQTFSATVEAQTTASVESSFTWISLATLTTLMFGILTAFYITRSISRPLKQTVADIEKLATGNLGEQITIAGKDEFAQLRQSLQSLRVAFVNIITDIKTQSEHINESVDTLSTSAQHTTTIANQQKDQTTQVASAVLEMTATSSEISDTAEQATQLMAHADALATQSQGLVLENQTLSEQLRGDMTSAAEVVASLDQECRQIQEVVNVIDTIADQTNLLALNAAIEAARAAEHGRGFAVVADEVRTLAMRTQTSTEQIQSKINQLLSSSELAVKALHSSVENTESCTQMAREIDIQIKEFAQGVSNAHQLNEVIAEAAKQQHIAAQEISTSIENIDGLSLQTLDQIQHNNAAATELDKASGALVLMNEQFKVQSK</sequence>
<feature type="domain" description="HAMP" evidence="8">
    <location>
        <begin position="340"/>
        <end position="392"/>
    </location>
</feature>
<feature type="coiled-coil region" evidence="5">
    <location>
        <begin position="141"/>
        <end position="175"/>
    </location>
</feature>
<keyword evidence="5" id="KW-0175">Coiled coil</keyword>
<keyword evidence="2 4" id="KW-0807">Transducer</keyword>
<dbReference type="InterPro" id="IPR004089">
    <property type="entry name" value="MCPsignal_dom"/>
</dbReference>